<protein>
    <submittedName>
        <fullName evidence="1">Uncharacterized protein</fullName>
    </submittedName>
</protein>
<dbReference type="Proteomes" id="UP000054217">
    <property type="component" value="Unassembled WGS sequence"/>
</dbReference>
<dbReference type="AlphaFoldDB" id="A0A0C3NQB0"/>
<feature type="non-terminal residue" evidence="1">
    <location>
        <position position="1"/>
    </location>
</feature>
<organism evidence="1 2">
    <name type="scientific">Pisolithus tinctorius Marx 270</name>
    <dbReference type="NCBI Taxonomy" id="870435"/>
    <lineage>
        <taxon>Eukaryota</taxon>
        <taxon>Fungi</taxon>
        <taxon>Dikarya</taxon>
        <taxon>Basidiomycota</taxon>
        <taxon>Agaricomycotina</taxon>
        <taxon>Agaricomycetes</taxon>
        <taxon>Agaricomycetidae</taxon>
        <taxon>Boletales</taxon>
        <taxon>Sclerodermatineae</taxon>
        <taxon>Pisolithaceae</taxon>
        <taxon>Pisolithus</taxon>
    </lineage>
</organism>
<accession>A0A0C3NQB0</accession>
<evidence type="ECO:0000313" key="1">
    <source>
        <dbReference type="EMBL" id="KIN97498.1"/>
    </source>
</evidence>
<dbReference type="InParanoid" id="A0A0C3NQB0"/>
<name>A0A0C3NQB0_PISTI</name>
<dbReference type="HOGENOM" id="CLU_2782915_0_0_1"/>
<dbReference type="OrthoDB" id="3199698at2759"/>
<gene>
    <name evidence="1" type="ORF">M404DRAFT_160294</name>
</gene>
<dbReference type="STRING" id="870435.A0A0C3NQB0"/>
<reference evidence="2" key="2">
    <citation type="submission" date="2015-01" db="EMBL/GenBank/DDBJ databases">
        <title>Evolutionary Origins and Diversification of the Mycorrhizal Mutualists.</title>
        <authorList>
            <consortium name="DOE Joint Genome Institute"/>
            <consortium name="Mycorrhizal Genomics Consortium"/>
            <person name="Kohler A."/>
            <person name="Kuo A."/>
            <person name="Nagy L.G."/>
            <person name="Floudas D."/>
            <person name="Copeland A."/>
            <person name="Barry K.W."/>
            <person name="Cichocki N."/>
            <person name="Veneault-Fourrey C."/>
            <person name="LaButti K."/>
            <person name="Lindquist E.A."/>
            <person name="Lipzen A."/>
            <person name="Lundell T."/>
            <person name="Morin E."/>
            <person name="Murat C."/>
            <person name="Riley R."/>
            <person name="Ohm R."/>
            <person name="Sun H."/>
            <person name="Tunlid A."/>
            <person name="Henrissat B."/>
            <person name="Grigoriev I.V."/>
            <person name="Hibbett D.S."/>
            <person name="Martin F."/>
        </authorList>
    </citation>
    <scope>NUCLEOTIDE SEQUENCE [LARGE SCALE GENOMIC DNA]</scope>
    <source>
        <strain evidence="2">Marx 270</strain>
    </source>
</reference>
<dbReference type="EMBL" id="KN832028">
    <property type="protein sequence ID" value="KIN97498.1"/>
    <property type="molecule type" value="Genomic_DNA"/>
</dbReference>
<evidence type="ECO:0000313" key="2">
    <source>
        <dbReference type="Proteomes" id="UP000054217"/>
    </source>
</evidence>
<reference evidence="1 2" key="1">
    <citation type="submission" date="2014-04" db="EMBL/GenBank/DDBJ databases">
        <authorList>
            <consortium name="DOE Joint Genome Institute"/>
            <person name="Kuo A."/>
            <person name="Kohler A."/>
            <person name="Costa M.D."/>
            <person name="Nagy L.G."/>
            <person name="Floudas D."/>
            <person name="Copeland A."/>
            <person name="Barry K.W."/>
            <person name="Cichocki N."/>
            <person name="Veneault-Fourrey C."/>
            <person name="LaButti K."/>
            <person name="Lindquist E.A."/>
            <person name="Lipzen A."/>
            <person name="Lundell T."/>
            <person name="Morin E."/>
            <person name="Murat C."/>
            <person name="Sun H."/>
            <person name="Tunlid A."/>
            <person name="Henrissat B."/>
            <person name="Grigoriev I.V."/>
            <person name="Hibbett D.S."/>
            <person name="Martin F."/>
            <person name="Nordberg H.P."/>
            <person name="Cantor M.N."/>
            <person name="Hua S.X."/>
        </authorList>
    </citation>
    <scope>NUCLEOTIDE SEQUENCE [LARGE SCALE GENOMIC DNA]</scope>
    <source>
        <strain evidence="1 2">Marx 270</strain>
    </source>
</reference>
<sequence>SDDWSHFQNWLEFGLADFLFRQAEMPAKKIHMLLEVWATSLLALCGELLFTNKKDLYHIINSTSIGEVK</sequence>
<keyword evidence="2" id="KW-1185">Reference proteome</keyword>
<proteinExistence type="predicted"/>